<dbReference type="InterPro" id="IPR005864">
    <property type="entry name" value="ATP_synth_F0_bsu_bac"/>
</dbReference>
<evidence type="ECO:0000256" key="2">
    <source>
        <dbReference type="ARBA" id="ARBA00022448"/>
    </source>
</evidence>
<comment type="function">
    <text evidence="13">Component of the F(0) channel, it forms part of the peripheral stalk, linking F(1) to F(0). The b'-subunit is a diverged and duplicated form of b found in plants and photosynthetic bacteria.</text>
</comment>
<dbReference type="NCBIfam" id="NF004411">
    <property type="entry name" value="PRK05759.1-2"/>
    <property type="match status" value="1"/>
</dbReference>
<gene>
    <name evidence="16" type="primary">atpF</name>
    <name evidence="18" type="ORF">DFR28_1011175</name>
</gene>
<dbReference type="InParanoid" id="A0A395JTH0"/>
<keyword evidence="11 16" id="KW-0066">ATP synthesis</keyword>
<evidence type="ECO:0000256" key="13">
    <source>
        <dbReference type="ARBA" id="ARBA00025614"/>
    </source>
</evidence>
<evidence type="ECO:0000256" key="12">
    <source>
        <dbReference type="ARBA" id="ARBA00025198"/>
    </source>
</evidence>
<keyword evidence="8 16" id="KW-1133">Transmembrane helix</keyword>
<comment type="subunit">
    <text evidence="16">F-type ATPases have 2 components, F(1) - the catalytic core - and F(0) - the membrane proton channel. F(1) has five subunits: alpha(3), beta(3), gamma(1), delta(1), epsilon(1). F(0) has three main subunits: a(1), b(2) and c(10-14). The alpha and beta chains form an alternating ring which encloses part of the gamma chain. F(1) is attached to F(0) by a central stalk formed by the gamma and epsilon chains, while a peripheral stalk is formed by the delta and b chains.</text>
</comment>
<evidence type="ECO:0000256" key="11">
    <source>
        <dbReference type="ARBA" id="ARBA00023310"/>
    </source>
</evidence>
<dbReference type="GO" id="GO:0005886">
    <property type="term" value="C:plasma membrane"/>
    <property type="evidence" value="ECO:0007669"/>
    <property type="project" value="UniProtKB-SubCell"/>
</dbReference>
<evidence type="ECO:0000313" key="18">
    <source>
        <dbReference type="EMBL" id="RBP53786.1"/>
    </source>
</evidence>
<comment type="similarity">
    <text evidence="1 16 17">Belongs to the ATPase B chain family.</text>
</comment>
<keyword evidence="19" id="KW-1185">Reference proteome</keyword>
<dbReference type="CDD" id="cd06503">
    <property type="entry name" value="ATP-synt_Fo_b"/>
    <property type="match status" value="1"/>
</dbReference>
<dbReference type="AlphaFoldDB" id="A0A395JTH0"/>
<keyword evidence="6 16" id="KW-0812">Transmembrane</keyword>
<comment type="subcellular location">
    <subcellularLocation>
        <location evidence="16">Cell membrane</location>
        <topology evidence="16">Single-pass membrane protein</topology>
    </subcellularLocation>
    <subcellularLocation>
        <location evidence="15">Endomembrane system</location>
        <topology evidence="15">Single-pass membrane protein</topology>
    </subcellularLocation>
</comment>
<dbReference type="InterPro" id="IPR002146">
    <property type="entry name" value="ATP_synth_b/b'su_bac/chlpt"/>
</dbReference>
<sequence>MNINATLIGQTITFFLFVWFCKKFVWPPMMNAMQERQKQIADGLAAAEQGQQAQEIAKKEAALLVSEAKSQASEIVANAEKRGNAVVDEAKASATSEKERIVSSAQAEVEQDVHSAREQLRTQVSSIAVAAASKIVGKEIDETAHAALIEDLVKQLKAG</sequence>
<evidence type="ECO:0000256" key="17">
    <source>
        <dbReference type="RuleBase" id="RU003848"/>
    </source>
</evidence>
<evidence type="ECO:0000313" key="19">
    <source>
        <dbReference type="Proteomes" id="UP000253083"/>
    </source>
</evidence>
<keyword evidence="4" id="KW-0997">Cell inner membrane</keyword>
<comment type="subunit">
    <text evidence="14">F-type ATPases have 2 components, F(1) - the catalytic core - and F(0) - the membrane proton channel. F(1) has five subunits: alpha(3), beta(3), gamma(1), delta(1), epsilon(1). F(0) has four main subunits: a(1), b(2) and c(10-14). The alpha and beta chains form an alternating ring which encloses part of the gamma chain. F(1) is attached to F(0) by a central stalk formed by the gamma and epsilon chains, while a peripheral stalk is formed by the delta and b chains.</text>
</comment>
<reference evidence="18 19" key="1">
    <citation type="submission" date="2018-06" db="EMBL/GenBank/DDBJ databases">
        <title>Genomic Encyclopedia of Type Strains, Phase IV (KMG-IV): sequencing the most valuable type-strain genomes for metagenomic binning, comparative biology and taxonomic classification.</title>
        <authorList>
            <person name="Goeker M."/>
        </authorList>
    </citation>
    <scope>NUCLEOTIDE SEQUENCE [LARGE SCALE GENOMIC DNA]</scope>
    <source>
        <strain evidence="18 19">DSM 24032</strain>
    </source>
</reference>
<keyword evidence="5 16" id="KW-0138">CF(0)</keyword>
<dbReference type="InterPro" id="IPR028987">
    <property type="entry name" value="ATP_synth_B-like_membr_sf"/>
</dbReference>
<protein>
    <recommendedName>
        <fullName evidence="16">ATP synthase subunit b</fullName>
    </recommendedName>
    <alternativeName>
        <fullName evidence="16">ATP synthase F(0) sector subunit b</fullName>
    </alternativeName>
    <alternativeName>
        <fullName evidence="16">ATPase subunit I</fullName>
    </alternativeName>
    <alternativeName>
        <fullName evidence="16">F-type ATPase subunit b</fullName>
        <shortName evidence="16">F-ATPase subunit b</shortName>
    </alternativeName>
</protein>
<dbReference type="Proteomes" id="UP000253083">
    <property type="component" value="Unassembled WGS sequence"/>
</dbReference>
<evidence type="ECO:0000256" key="8">
    <source>
        <dbReference type="ARBA" id="ARBA00022989"/>
    </source>
</evidence>
<keyword evidence="10 16" id="KW-0472">Membrane</keyword>
<feature type="transmembrane region" description="Helical" evidence="16">
    <location>
        <begin position="6"/>
        <end position="26"/>
    </location>
</feature>
<keyword evidence="2 16" id="KW-0813">Transport</keyword>
<dbReference type="GO" id="GO:0045259">
    <property type="term" value="C:proton-transporting ATP synthase complex"/>
    <property type="evidence" value="ECO:0007669"/>
    <property type="project" value="UniProtKB-KW"/>
</dbReference>
<evidence type="ECO:0000256" key="3">
    <source>
        <dbReference type="ARBA" id="ARBA00022475"/>
    </source>
</evidence>
<evidence type="ECO:0000256" key="6">
    <source>
        <dbReference type="ARBA" id="ARBA00022692"/>
    </source>
</evidence>
<dbReference type="FunCoup" id="A0A395JTH0">
    <property type="interactions" value="180"/>
</dbReference>
<keyword evidence="3 16" id="KW-1003">Cell membrane</keyword>
<evidence type="ECO:0000256" key="1">
    <source>
        <dbReference type="ARBA" id="ARBA00005513"/>
    </source>
</evidence>
<dbReference type="InterPro" id="IPR050059">
    <property type="entry name" value="ATP_synthase_B_chain"/>
</dbReference>
<dbReference type="FunFam" id="1.20.5.620:FF:000001">
    <property type="entry name" value="ATP synthase subunit b"/>
    <property type="match status" value="1"/>
</dbReference>
<dbReference type="RefSeq" id="WP_113953323.1">
    <property type="nucleotide sequence ID" value="NZ_QNRT01000001.1"/>
</dbReference>
<keyword evidence="7 16" id="KW-0375">Hydrogen ion transport</keyword>
<dbReference type="PANTHER" id="PTHR33445:SF1">
    <property type="entry name" value="ATP SYNTHASE SUBUNIT B"/>
    <property type="match status" value="1"/>
</dbReference>
<evidence type="ECO:0000256" key="4">
    <source>
        <dbReference type="ARBA" id="ARBA00022519"/>
    </source>
</evidence>
<evidence type="ECO:0000256" key="14">
    <source>
        <dbReference type="ARBA" id="ARBA00026054"/>
    </source>
</evidence>
<evidence type="ECO:0000256" key="5">
    <source>
        <dbReference type="ARBA" id="ARBA00022547"/>
    </source>
</evidence>
<comment type="caution">
    <text evidence="18">The sequence shown here is derived from an EMBL/GenBank/DDBJ whole genome shotgun (WGS) entry which is preliminary data.</text>
</comment>
<evidence type="ECO:0000256" key="15">
    <source>
        <dbReference type="ARBA" id="ARBA00037847"/>
    </source>
</evidence>
<evidence type="ECO:0000256" key="9">
    <source>
        <dbReference type="ARBA" id="ARBA00023065"/>
    </source>
</evidence>
<keyword evidence="9 16" id="KW-0406">Ion transport</keyword>
<comment type="function">
    <text evidence="12 16">F(1)F(0) ATP synthase produces ATP from ADP in the presence of a proton or sodium gradient. F-type ATPases consist of two structural domains, F(1) containing the extramembraneous catalytic core and F(0) containing the membrane proton channel, linked together by a central stalk and a peripheral stalk. During catalysis, ATP synthesis in the catalytic domain of F(1) is coupled via a rotary mechanism of the central stalk subunits to proton translocation.</text>
</comment>
<dbReference type="Pfam" id="PF00430">
    <property type="entry name" value="ATP-synt_B"/>
    <property type="match status" value="1"/>
</dbReference>
<dbReference type="Gene3D" id="1.20.5.620">
    <property type="entry name" value="F1F0 ATP synthase subunit B, membrane domain"/>
    <property type="match status" value="1"/>
</dbReference>
<dbReference type="GO" id="GO:0046961">
    <property type="term" value="F:proton-transporting ATPase activity, rotational mechanism"/>
    <property type="evidence" value="ECO:0007669"/>
    <property type="project" value="TreeGrafter"/>
</dbReference>
<accession>A0A395JTH0</accession>
<evidence type="ECO:0000256" key="7">
    <source>
        <dbReference type="ARBA" id="ARBA00022781"/>
    </source>
</evidence>
<dbReference type="EMBL" id="QNRT01000001">
    <property type="protein sequence ID" value="RBP53786.1"/>
    <property type="molecule type" value="Genomic_DNA"/>
</dbReference>
<dbReference type="OrthoDB" id="9788020at2"/>
<evidence type="ECO:0000256" key="10">
    <source>
        <dbReference type="ARBA" id="ARBA00023136"/>
    </source>
</evidence>
<organism evidence="18 19">
    <name type="scientific">Arenicella xantha</name>
    <dbReference type="NCBI Taxonomy" id="644221"/>
    <lineage>
        <taxon>Bacteria</taxon>
        <taxon>Pseudomonadati</taxon>
        <taxon>Pseudomonadota</taxon>
        <taxon>Gammaproteobacteria</taxon>
        <taxon>Arenicellales</taxon>
        <taxon>Arenicellaceae</taxon>
        <taxon>Arenicella</taxon>
    </lineage>
</organism>
<dbReference type="NCBIfam" id="TIGR01144">
    <property type="entry name" value="ATP_synt_b"/>
    <property type="match status" value="1"/>
</dbReference>
<dbReference type="PANTHER" id="PTHR33445">
    <property type="entry name" value="ATP SYNTHASE SUBUNIT B', CHLOROPLASTIC"/>
    <property type="match status" value="1"/>
</dbReference>
<dbReference type="SUPFAM" id="SSF81573">
    <property type="entry name" value="F1F0 ATP synthase subunit B, membrane domain"/>
    <property type="match status" value="1"/>
</dbReference>
<dbReference type="GO" id="GO:0012505">
    <property type="term" value="C:endomembrane system"/>
    <property type="evidence" value="ECO:0007669"/>
    <property type="project" value="UniProtKB-SubCell"/>
</dbReference>
<evidence type="ECO:0000256" key="16">
    <source>
        <dbReference type="HAMAP-Rule" id="MF_01398"/>
    </source>
</evidence>
<dbReference type="HAMAP" id="MF_01398">
    <property type="entry name" value="ATP_synth_b_bprime"/>
    <property type="match status" value="1"/>
</dbReference>
<dbReference type="GO" id="GO:0046933">
    <property type="term" value="F:proton-transporting ATP synthase activity, rotational mechanism"/>
    <property type="evidence" value="ECO:0007669"/>
    <property type="project" value="UniProtKB-UniRule"/>
</dbReference>
<name>A0A395JTH0_9GAMM</name>
<proteinExistence type="inferred from homology"/>